<name>A0A8R7QIN5_TRIUA</name>
<keyword evidence="3" id="KW-0677">Repeat</keyword>
<proteinExistence type="inferred from homology"/>
<accession>A0A8R7QIN5</accession>
<evidence type="ECO:0000313" key="7">
    <source>
        <dbReference type="EnsemblPlants" id="TuG1812G0500004304.01.T01.cds302680"/>
    </source>
</evidence>
<comment type="similarity">
    <text evidence="1">Belongs to the disease resistance NB-LRR family.</text>
</comment>
<evidence type="ECO:0000313" key="8">
    <source>
        <dbReference type="Proteomes" id="UP000015106"/>
    </source>
</evidence>
<evidence type="ECO:0000256" key="5">
    <source>
        <dbReference type="ARBA" id="ARBA00022821"/>
    </source>
</evidence>
<protein>
    <recommendedName>
        <fullName evidence="6">Disease resistance N-terminal domain-containing protein</fullName>
    </recommendedName>
</protein>
<evidence type="ECO:0000259" key="6">
    <source>
        <dbReference type="Pfam" id="PF18052"/>
    </source>
</evidence>
<keyword evidence="4" id="KW-0547">Nucleotide-binding</keyword>
<reference evidence="7" key="2">
    <citation type="submission" date="2018-03" db="EMBL/GenBank/DDBJ databases">
        <title>The Triticum urartu genome reveals the dynamic nature of wheat genome evolution.</title>
        <authorList>
            <person name="Ling H."/>
            <person name="Ma B."/>
            <person name="Shi X."/>
            <person name="Liu H."/>
            <person name="Dong L."/>
            <person name="Sun H."/>
            <person name="Cao Y."/>
            <person name="Gao Q."/>
            <person name="Zheng S."/>
            <person name="Li Y."/>
            <person name="Yu Y."/>
            <person name="Du H."/>
            <person name="Qi M."/>
            <person name="Li Y."/>
            <person name="Yu H."/>
            <person name="Cui Y."/>
            <person name="Wang N."/>
            <person name="Chen C."/>
            <person name="Wu H."/>
            <person name="Zhao Y."/>
            <person name="Zhang J."/>
            <person name="Li Y."/>
            <person name="Zhou W."/>
            <person name="Zhang B."/>
            <person name="Hu W."/>
            <person name="Eijk M."/>
            <person name="Tang J."/>
            <person name="Witsenboer H."/>
            <person name="Zhao S."/>
            <person name="Li Z."/>
            <person name="Zhang A."/>
            <person name="Wang D."/>
            <person name="Liang C."/>
        </authorList>
    </citation>
    <scope>NUCLEOTIDE SEQUENCE [LARGE SCALE GENOMIC DNA]</scope>
    <source>
        <strain evidence="7">cv. G1812</strain>
    </source>
</reference>
<reference evidence="8" key="1">
    <citation type="journal article" date="2013" name="Nature">
        <title>Draft genome of the wheat A-genome progenitor Triticum urartu.</title>
        <authorList>
            <person name="Ling H.Q."/>
            <person name="Zhao S."/>
            <person name="Liu D."/>
            <person name="Wang J."/>
            <person name="Sun H."/>
            <person name="Zhang C."/>
            <person name="Fan H."/>
            <person name="Li D."/>
            <person name="Dong L."/>
            <person name="Tao Y."/>
            <person name="Gao C."/>
            <person name="Wu H."/>
            <person name="Li Y."/>
            <person name="Cui Y."/>
            <person name="Guo X."/>
            <person name="Zheng S."/>
            <person name="Wang B."/>
            <person name="Yu K."/>
            <person name="Liang Q."/>
            <person name="Yang W."/>
            <person name="Lou X."/>
            <person name="Chen J."/>
            <person name="Feng M."/>
            <person name="Jian J."/>
            <person name="Zhang X."/>
            <person name="Luo G."/>
            <person name="Jiang Y."/>
            <person name="Liu J."/>
            <person name="Wang Z."/>
            <person name="Sha Y."/>
            <person name="Zhang B."/>
            <person name="Wu H."/>
            <person name="Tang D."/>
            <person name="Shen Q."/>
            <person name="Xue P."/>
            <person name="Zou S."/>
            <person name="Wang X."/>
            <person name="Liu X."/>
            <person name="Wang F."/>
            <person name="Yang Y."/>
            <person name="An X."/>
            <person name="Dong Z."/>
            <person name="Zhang K."/>
            <person name="Zhang X."/>
            <person name="Luo M.C."/>
            <person name="Dvorak J."/>
            <person name="Tong Y."/>
            <person name="Wang J."/>
            <person name="Yang H."/>
            <person name="Li Z."/>
            <person name="Wang D."/>
            <person name="Zhang A."/>
            <person name="Wang J."/>
        </authorList>
    </citation>
    <scope>NUCLEOTIDE SEQUENCE</scope>
    <source>
        <strain evidence="8">cv. G1812</strain>
    </source>
</reference>
<dbReference type="PANTHER" id="PTHR33377:SF16">
    <property type="entry name" value="RX N-TERMINAL DOMAIN-CONTAINING PROTEIN"/>
    <property type="match status" value="1"/>
</dbReference>
<dbReference type="SUPFAM" id="SSF52540">
    <property type="entry name" value="P-loop containing nucleoside triphosphate hydrolases"/>
    <property type="match status" value="1"/>
</dbReference>
<evidence type="ECO:0000256" key="4">
    <source>
        <dbReference type="ARBA" id="ARBA00022741"/>
    </source>
</evidence>
<evidence type="ECO:0000256" key="2">
    <source>
        <dbReference type="ARBA" id="ARBA00022614"/>
    </source>
</evidence>
<dbReference type="GO" id="GO:0000166">
    <property type="term" value="F:nucleotide binding"/>
    <property type="evidence" value="ECO:0007669"/>
    <property type="project" value="UniProtKB-KW"/>
</dbReference>
<dbReference type="InterPro" id="IPR041118">
    <property type="entry name" value="Rx_N"/>
</dbReference>
<dbReference type="Gramene" id="TuG1812G0500004304.01.T01">
    <property type="protein sequence ID" value="TuG1812G0500004304.01.T01.cds302680"/>
    <property type="gene ID" value="TuG1812G0500004304.01"/>
</dbReference>
<organism evidence="7 8">
    <name type="scientific">Triticum urartu</name>
    <name type="common">Red wild einkorn</name>
    <name type="synonym">Crithodium urartu</name>
    <dbReference type="NCBI Taxonomy" id="4572"/>
    <lineage>
        <taxon>Eukaryota</taxon>
        <taxon>Viridiplantae</taxon>
        <taxon>Streptophyta</taxon>
        <taxon>Embryophyta</taxon>
        <taxon>Tracheophyta</taxon>
        <taxon>Spermatophyta</taxon>
        <taxon>Magnoliopsida</taxon>
        <taxon>Liliopsida</taxon>
        <taxon>Poales</taxon>
        <taxon>Poaceae</taxon>
        <taxon>BOP clade</taxon>
        <taxon>Pooideae</taxon>
        <taxon>Triticodae</taxon>
        <taxon>Triticeae</taxon>
        <taxon>Triticinae</taxon>
        <taxon>Triticum</taxon>
    </lineage>
</organism>
<evidence type="ECO:0000256" key="3">
    <source>
        <dbReference type="ARBA" id="ARBA00022737"/>
    </source>
</evidence>
<dbReference type="InterPro" id="IPR027417">
    <property type="entry name" value="P-loop_NTPase"/>
</dbReference>
<evidence type="ECO:0000256" key="1">
    <source>
        <dbReference type="ARBA" id="ARBA00008894"/>
    </source>
</evidence>
<keyword evidence="8" id="KW-1185">Reference proteome</keyword>
<sequence length="485" mass="54201">MEAILSAVIGDFVSRFISFMTSKYSDLACSEEKQVERLQQLLVRVHAVVEEANGRYITNSGMLLQLKMLAEAMYNGYHALDTVKCNRLIKEGSNEGTSGPFALCLGTPLKRARANSSRSNHRVGGSDLLHGTLSNLETLVSNLTEFAILLGGCERMSRRPYDTYLYVDNFMFGRSIEKQKVLNFLLLHHNAPGSPAVLPITGDNLVGKKTLVANVCNDKRVRGHFASVLHLNGDKFCAEDHGRCASAAGRTLIVVIFASDVDCEEWKKIHHAVACINTESKVIIVSRKESSVKYGTVKPIRLTRLPAEEYIYLFKTLAFGSADPKDHPNLTPIAIELATMLGGSFVAAYSLASVLRKDVSFQFWLSIFNRYKNVTENNLSMFGEHLSLRIRRRAPVDITSFLPSPAAPLLLTRPRTETEVSQRRLPKVTMADLIVDPTIRPKGDFDLVKWKSRLPPYTEFSYFVPSCAEQRHKTTARRKREAAIC</sequence>
<dbReference type="OMA" id="HHAVACI"/>
<keyword evidence="2" id="KW-0433">Leucine-rich repeat</keyword>
<dbReference type="Pfam" id="PF18052">
    <property type="entry name" value="Rx_N"/>
    <property type="match status" value="1"/>
</dbReference>
<feature type="domain" description="Disease resistance N-terminal" evidence="6">
    <location>
        <begin position="9"/>
        <end position="91"/>
    </location>
</feature>
<keyword evidence="5" id="KW-0611">Plant defense</keyword>
<reference evidence="7" key="3">
    <citation type="submission" date="2022-06" db="UniProtKB">
        <authorList>
            <consortium name="EnsemblPlants"/>
        </authorList>
    </citation>
    <scope>IDENTIFICATION</scope>
</reference>
<dbReference type="PANTHER" id="PTHR33377">
    <property type="entry name" value="OS10G0134700 PROTEIN-RELATED"/>
    <property type="match status" value="1"/>
</dbReference>
<dbReference type="AlphaFoldDB" id="A0A8R7QIN5"/>
<dbReference type="EnsemblPlants" id="TuG1812G0500004304.01.T01">
    <property type="protein sequence ID" value="TuG1812G0500004304.01.T01.cds302680"/>
    <property type="gene ID" value="TuG1812G0500004304.01"/>
</dbReference>
<dbReference type="Proteomes" id="UP000015106">
    <property type="component" value="Chromosome 5"/>
</dbReference>
<dbReference type="GO" id="GO:0006952">
    <property type="term" value="P:defense response"/>
    <property type="evidence" value="ECO:0007669"/>
    <property type="project" value="UniProtKB-KW"/>
</dbReference>